<dbReference type="GO" id="GO:0000166">
    <property type="term" value="F:nucleotide binding"/>
    <property type="evidence" value="ECO:0007669"/>
    <property type="project" value="InterPro"/>
</dbReference>
<dbReference type="InterPro" id="IPR000683">
    <property type="entry name" value="Gfo/Idh/MocA-like_OxRdtase_N"/>
</dbReference>
<dbReference type="Gene3D" id="3.40.50.720">
    <property type="entry name" value="NAD(P)-binding Rossmann-like Domain"/>
    <property type="match status" value="1"/>
</dbReference>
<dbReference type="SUPFAM" id="SSF51735">
    <property type="entry name" value="NAD(P)-binding Rossmann-fold domains"/>
    <property type="match status" value="1"/>
</dbReference>
<dbReference type="AlphaFoldDB" id="A0A414LA29"/>
<dbReference type="EMBL" id="QSKV01000007">
    <property type="protein sequence ID" value="RHE91395.1"/>
    <property type="molecule type" value="Genomic_DNA"/>
</dbReference>
<protein>
    <submittedName>
        <fullName evidence="2">Dehydrogenase</fullName>
    </submittedName>
</protein>
<name>A0A414LA29_9BACE</name>
<reference evidence="2 3" key="1">
    <citation type="submission" date="2018-08" db="EMBL/GenBank/DDBJ databases">
        <title>A genome reference for cultivated species of the human gut microbiota.</title>
        <authorList>
            <person name="Zou Y."/>
            <person name="Xue W."/>
            <person name="Luo G."/>
        </authorList>
    </citation>
    <scope>NUCLEOTIDE SEQUENCE [LARGE SCALE GENOMIC DNA]</scope>
    <source>
        <strain evidence="2 3">AM27-17</strain>
    </source>
</reference>
<dbReference type="RefSeq" id="WP_118222128.1">
    <property type="nucleotide sequence ID" value="NZ_JADNIJ010000033.1"/>
</dbReference>
<feature type="domain" description="Gfo/Idh/MocA-like oxidoreductase N-terminal" evidence="1">
    <location>
        <begin position="3"/>
        <end position="128"/>
    </location>
</feature>
<proteinExistence type="predicted"/>
<dbReference type="InterPro" id="IPR036291">
    <property type="entry name" value="NAD(P)-bd_dom_sf"/>
</dbReference>
<dbReference type="PANTHER" id="PTHR43377">
    <property type="entry name" value="BILIVERDIN REDUCTASE A"/>
    <property type="match status" value="1"/>
</dbReference>
<dbReference type="Proteomes" id="UP000285650">
    <property type="component" value="Unassembled WGS sequence"/>
</dbReference>
<dbReference type="InterPro" id="IPR051450">
    <property type="entry name" value="Gfo/Idh/MocA_Oxidoreductases"/>
</dbReference>
<comment type="caution">
    <text evidence="2">The sequence shown here is derived from an EMBL/GenBank/DDBJ whole genome shotgun (WGS) entry which is preliminary data.</text>
</comment>
<dbReference type="PANTHER" id="PTHR43377:SF1">
    <property type="entry name" value="BILIVERDIN REDUCTASE A"/>
    <property type="match status" value="1"/>
</dbReference>
<evidence type="ECO:0000313" key="3">
    <source>
        <dbReference type="Proteomes" id="UP000285650"/>
    </source>
</evidence>
<evidence type="ECO:0000313" key="2">
    <source>
        <dbReference type="EMBL" id="RHE91395.1"/>
    </source>
</evidence>
<sequence length="317" mass="35725">MKNISIIGAGQLGSRHLQGLMTAQTEMNIWVVDQSLDSLNTAKERCEQVSPITVKNVNYSKSIEELPTCLDLVIVATGSKPRASIVKALLEHSTVKYLVLEKFLFMRLSDFDEIANLLSEKNVKCWVNCPRRMWPAYEEIKKVVNPDEPVVMINNGKNWGLCCNSVHRIDIWMYLAGDCDFTVDLDQVEPQIIESKRSGYVELLGTERFVSCNGDKLELGSFVDYEGSTGRIIRNAGNEIVVEEENNLWYFNGERHEVTTPFQSGLTGILADKILTTGDCRLSPYSVSVKYHKPYLKAVIDFVNRIQGTMNDSCPIT</sequence>
<accession>A0A414LA29</accession>
<evidence type="ECO:0000259" key="1">
    <source>
        <dbReference type="Pfam" id="PF01408"/>
    </source>
</evidence>
<dbReference type="Pfam" id="PF01408">
    <property type="entry name" value="GFO_IDH_MocA"/>
    <property type="match status" value="1"/>
</dbReference>
<gene>
    <name evidence="2" type="ORF">DW712_11330</name>
</gene>
<organism evidence="2 3">
    <name type="scientific">Bacteroides intestinalis</name>
    <dbReference type="NCBI Taxonomy" id="329854"/>
    <lineage>
        <taxon>Bacteria</taxon>
        <taxon>Pseudomonadati</taxon>
        <taxon>Bacteroidota</taxon>
        <taxon>Bacteroidia</taxon>
        <taxon>Bacteroidales</taxon>
        <taxon>Bacteroidaceae</taxon>
        <taxon>Bacteroides</taxon>
    </lineage>
</organism>